<dbReference type="Gene3D" id="1.20.1270.360">
    <property type="match status" value="1"/>
</dbReference>
<evidence type="ECO:0000313" key="1">
    <source>
        <dbReference type="EMBL" id="TLV01265.1"/>
    </source>
</evidence>
<dbReference type="AlphaFoldDB" id="A0A5R9KYV2"/>
<dbReference type="Pfam" id="PF03860">
    <property type="entry name" value="Csp"/>
    <property type="match status" value="1"/>
</dbReference>
<gene>
    <name evidence="1" type="ORF">FEN17_17640</name>
</gene>
<dbReference type="PANTHER" id="PTHR37310:SF1">
    <property type="entry name" value="CYTOPLASMIC PROTEIN"/>
    <property type="match status" value="1"/>
</dbReference>
<protein>
    <submittedName>
        <fullName evidence="1">Four-helix bundle copper-binding protein</fullName>
    </submittedName>
</protein>
<dbReference type="PANTHER" id="PTHR37310">
    <property type="entry name" value="CYTOPLASMIC PROTEIN-RELATED"/>
    <property type="match status" value="1"/>
</dbReference>
<dbReference type="EMBL" id="VCEJ01000004">
    <property type="protein sequence ID" value="TLV01265.1"/>
    <property type="molecule type" value="Genomic_DNA"/>
</dbReference>
<comment type="caution">
    <text evidence="1">The sequence shown here is derived from an EMBL/GenBank/DDBJ whole genome shotgun (WGS) entry which is preliminary data.</text>
</comment>
<dbReference type="CDD" id="cd08026">
    <property type="entry name" value="DUF326"/>
    <property type="match status" value="1"/>
</dbReference>
<sequence length="114" mass="12384">MENQKYQECIDACLACAQACSYCAISCLNEEHVAHLKKCIQLDLECAAICRASAEVMSLGSSFSAHLCRVCADACRACAEECSKHAEMGMEHCRVCAEACRKCYEACEAMATPV</sequence>
<organism evidence="1 2">
    <name type="scientific">Dyadobacter luticola</name>
    <dbReference type="NCBI Taxonomy" id="1979387"/>
    <lineage>
        <taxon>Bacteria</taxon>
        <taxon>Pseudomonadati</taxon>
        <taxon>Bacteroidota</taxon>
        <taxon>Cytophagia</taxon>
        <taxon>Cytophagales</taxon>
        <taxon>Spirosomataceae</taxon>
        <taxon>Dyadobacter</taxon>
    </lineage>
</organism>
<name>A0A5R9KYV2_9BACT</name>
<proteinExistence type="predicted"/>
<reference evidence="1 2" key="1">
    <citation type="submission" date="2019-05" db="EMBL/GenBank/DDBJ databases">
        <authorList>
            <person name="Qu J.-H."/>
        </authorList>
    </citation>
    <scope>NUCLEOTIDE SEQUENCE [LARGE SCALE GENOMIC DNA]</scope>
    <source>
        <strain evidence="1 2">T17</strain>
    </source>
</reference>
<dbReference type="InterPro" id="IPR005560">
    <property type="entry name" value="Csp_YhjQ"/>
</dbReference>
<evidence type="ECO:0000313" key="2">
    <source>
        <dbReference type="Proteomes" id="UP000306402"/>
    </source>
</evidence>
<accession>A0A5R9KYV2</accession>
<dbReference type="Proteomes" id="UP000306402">
    <property type="component" value="Unassembled WGS sequence"/>
</dbReference>
<dbReference type="OrthoDB" id="5396211at2"/>
<dbReference type="InterPro" id="IPR044543">
    <property type="entry name" value="YHJQ-like"/>
</dbReference>
<keyword evidence="2" id="KW-1185">Reference proteome</keyword>
<dbReference type="RefSeq" id="WP_138366636.1">
    <property type="nucleotide sequence ID" value="NZ_VCEJ01000004.1"/>
</dbReference>